<evidence type="ECO:0000256" key="3">
    <source>
        <dbReference type="ARBA" id="ARBA00022692"/>
    </source>
</evidence>
<dbReference type="PANTHER" id="PTHR43124">
    <property type="entry name" value="PURINE EFFLUX PUMP PBUE"/>
    <property type="match status" value="1"/>
</dbReference>
<dbReference type="PANTHER" id="PTHR43124:SF3">
    <property type="entry name" value="CHLORAMPHENICOL EFFLUX PUMP RV0191"/>
    <property type="match status" value="1"/>
</dbReference>
<sequence>MVEGLLVAGYMLVIGNVTIMPMLLPYVRQDVTMSDADAALILACFSLVAIPANLVAGVLSDRYERGMFLTVGSSVCSLSFVAMATVDSAIGIILARAVCAIGMAMVASAIFPSVGDRFAVDQRARVTALILGGSSAAPLLWQPLCTLFGGIGHWRLFVLIMAVFAVAVALAARSYLTAIREPATGRGDGLVKQFRHLRDTAIHQPVGRTLVSYCFCAMATSLFMAMYPSWLHDQGTSSTQAAIVFVFGGLGSVLSAAALNRGAAKDASIVVLGAWMAAVMAFSIIAMKWFGAALILQAALFMLFFAARSTFLAVTVSSLMTLVGPSQRGAINGLLSVTFQTAVATGSGVAVFAYRSDPTLGTIAAGALVLLGLAAVSAIHRTKSALGEVADDPMR</sequence>
<feature type="transmembrane region" description="Helical" evidence="6">
    <location>
        <begin position="66"/>
        <end position="86"/>
    </location>
</feature>
<reference evidence="9" key="1">
    <citation type="journal article" date="2021" name="ISME J.">
        <title>Evolutionary origin and ecological implication of a unique nif island in free-living Bradyrhizobium lineages.</title>
        <authorList>
            <person name="Tao J."/>
        </authorList>
    </citation>
    <scope>NUCLEOTIDE SEQUENCE [LARGE SCALE GENOMIC DNA]</scope>
    <source>
        <strain evidence="9">SZCCT0094</strain>
    </source>
</reference>
<feature type="transmembrane region" description="Helical" evidence="6">
    <location>
        <begin position="334"/>
        <end position="354"/>
    </location>
</feature>
<evidence type="ECO:0000259" key="7">
    <source>
        <dbReference type="PROSITE" id="PS50850"/>
    </source>
</evidence>
<dbReference type="InterPro" id="IPR020846">
    <property type="entry name" value="MFS_dom"/>
</dbReference>
<evidence type="ECO:0000313" key="8">
    <source>
        <dbReference type="EMBL" id="MBR1135183.1"/>
    </source>
</evidence>
<feature type="domain" description="Major facilitator superfamily (MFS) profile" evidence="7">
    <location>
        <begin position="2"/>
        <end position="384"/>
    </location>
</feature>
<evidence type="ECO:0000256" key="6">
    <source>
        <dbReference type="SAM" id="Phobius"/>
    </source>
</evidence>
<protein>
    <submittedName>
        <fullName evidence="8">MFS transporter</fullName>
    </submittedName>
</protein>
<keyword evidence="3 6" id="KW-0812">Transmembrane</keyword>
<name>A0ABS5G1K9_9BRAD</name>
<organism evidence="8 9">
    <name type="scientific">Bradyrhizobium denitrificans</name>
    <dbReference type="NCBI Taxonomy" id="2734912"/>
    <lineage>
        <taxon>Bacteria</taxon>
        <taxon>Pseudomonadati</taxon>
        <taxon>Pseudomonadota</taxon>
        <taxon>Alphaproteobacteria</taxon>
        <taxon>Hyphomicrobiales</taxon>
        <taxon>Nitrobacteraceae</taxon>
        <taxon>Bradyrhizobium</taxon>
    </lineage>
</organism>
<evidence type="ECO:0000313" key="9">
    <source>
        <dbReference type="Proteomes" id="UP001314635"/>
    </source>
</evidence>
<keyword evidence="9" id="KW-1185">Reference proteome</keyword>
<accession>A0ABS5G1K9</accession>
<feature type="transmembrane region" description="Helical" evidence="6">
    <location>
        <begin position="156"/>
        <end position="176"/>
    </location>
</feature>
<comment type="caution">
    <text evidence="8">The sequence shown here is derived from an EMBL/GenBank/DDBJ whole genome shotgun (WGS) entry which is preliminary data.</text>
</comment>
<dbReference type="InterPro" id="IPR011701">
    <property type="entry name" value="MFS"/>
</dbReference>
<dbReference type="Gene3D" id="1.20.1250.20">
    <property type="entry name" value="MFS general substrate transporter like domains"/>
    <property type="match status" value="1"/>
</dbReference>
<feature type="transmembrane region" description="Helical" evidence="6">
    <location>
        <begin position="360"/>
        <end position="379"/>
    </location>
</feature>
<evidence type="ECO:0000256" key="1">
    <source>
        <dbReference type="ARBA" id="ARBA00004651"/>
    </source>
</evidence>
<feature type="transmembrane region" description="Helical" evidence="6">
    <location>
        <begin position="92"/>
        <end position="114"/>
    </location>
</feature>
<gene>
    <name evidence="8" type="ORF">JQ619_05360</name>
</gene>
<feature type="transmembrane region" description="Helical" evidence="6">
    <location>
        <begin position="126"/>
        <end position="144"/>
    </location>
</feature>
<dbReference type="InterPro" id="IPR036259">
    <property type="entry name" value="MFS_trans_sf"/>
</dbReference>
<dbReference type="Pfam" id="PF07690">
    <property type="entry name" value="MFS_1"/>
    <property type="match status" value="1"/>
</dbReference>
<keyword evidence="4 6" id="KW-1133">Transmembrane helix</keyword>
<dbReference type="SUPFAM" id="SSF103473">
    <property type="entry name" value="MFS general substrate transporter"/>
    <property type="match status" value="1"/>
</dbReference>
<evidence type="ECO:0000256" key="4">
    <source>
        <dbReference type="ARBA" id="ARBA00022989"/>
    </source>
</evidence>
<feature type="transmembrane region" description="Helical" evidence="6">
    <location>
        <begin position="7"/>
        <end position="27"/>
    </location>
</feature>
<keyword evidence="5 6" id="KW-0472">Membrane</keyword>
<keyword evidence="2" id="KW-1003">Cell membrane</keyword>
<dbReference type="Proteomes" id="UP001314635">
    <property type="component" value="Unassembled WGS sequence"/>
</dbReference>
<dbReference type="InterPro" id="IPR050189">
    <property type="entry name" value="MFS_Efflux_Transporters"/>
</dbReference>
<evidence type="ECO:0000256" key="2">
    <source>
        <dbReference type="ARBA" id="ARBA00022475"/>
    </source>
</evidence>
<comment type="subcellular location">
    <subcellularLocation>
        <location evidence="1">Cell membrane</location>
        <topology evidence="1">Multi-pass membrane protein</topology>
    </subcellularLocation>
</comment>
<feature type="transmembrane region" description="Helical" evidence="6">
    <location>
        <begin position="267"/>
        <end position="287"/>
    </location>
</feature>
<feature type="transmembrane region" description="Helical" evidence="6">
    <location>
        <begin position="210"/>
        <end position="230"/>
    </location>
</feature>
<evidence type="ECO:0000256" key="5">
    <source>
        <dbReference type="ARBA" id="ARBA00023136"/>
    </source>
</evidence>
<dbReference type="RefSeq" id="WP_172238590.1">
    <property type="nucleotide sequence ID" value="NZ_JABFDP010000020.1"/>
</dbReference>
<feature type="transmembrane region" description="Helical" evidence="6">
    <location>
        <begin position="242"/>
        <end position="260"/>
    </location>
</feature>
<feature type="transmembrane region" description="Helical" evidence="6">
    <location>
        <begin position="39"/>
        <end position="59"/>
    </location>
</feature>
<dbReference type="PROSITE" id="PS50850">
    <property type="entry name" value="MFS"/>
    <property type="match status" value="1"/>
</dbReference>
<proteinExistence type="predicted"/>
<dbReference type="EMBL" id="JAFCLK010000004">
    <property type="protein sequence ID" value="MBR1135183.1"/>
    <property type="molecule type" value="Genomic_DNA"/>
</dbReference>
<feature type="transmembrane region" description="Helical" evidence="6">
    <location>
        <begin position="293"/>
        <end position="322"/>
    </location>
</feature>